<dbReference type="AlphaFoldDB" id="A0AAV5LUV7"/>
<keyword evidence="3" id="KW-1185">Reference proteome</keyword>
<dbReference type="Proteomes" id="UP001054252">
    <property type="component" value="Unassembled WGS sequence"/>
</dbReference>
<name>A0AAV5LUV7_9ROSI</name>
<proteinExistence type="predicted"/>
<comment type="caution">
    <text evidence="2">The sequence shown here is derived from an EMBL/GenBank/DDBJ whole genome shotgun (WGS) entry which is preliminary data.</text>
</comment>
<feature type="region of interest" description="Disordered" evidence="1">
    <location>
        <begin position="1"/>
        <end position="29"/>
    </location>
</feature>
<feature type="compositionally biased region" description="Basic and acidic residues" evidence="1">
    <location>
        <begin position="1"/>
        <end position="10"/>
    </location>
</feature>
<reference evidence="2 3" key="1">
    <citation type="journal article" date="2021" name="Commun. Biol.">
        <title>The genome of Shorea leprosula (Dipterocarpaceae) highlights the ecological relevance of drought in aseasonal tropical rainforests.</title>
        <authorList>
            <person name="Ng K.K.S."/>
            <person name="Kobayashi M.J."/>
            <person name="Fawcett J.A."/>
            <person name="Hatakeyama M."/>
            <person name="Paape T."/>
            <person name="Ng C.H."/>
            <person name="Ang C.C."/>
            <person name="Tnah L.H."/>
            <person name="Lee C.T."/>
            <person name="Nishiyama T."/>
            <person name="Sese J."/>
            <person name="O'Brien M.J."/>
            <person name="Copetti D."/>
            <person name="Mohd Noor M.I."/>
            <person name="Ong R.C."/>
            <person name="Putra M."/>
            <person name="Sireger I.Z."/>
            <person name="Indrioko S."/>
            <person name="Kosugi Y."/>
            <person name="Izuno A."/>
            <person name="Isagi Y."/>
            <person name="Lee S.L."/>
            <person name="Shimizu K.K."/>
        </authorList>
    </citation>
    <scope>NUCLEOTIDE SEQUENCE [LARGE SCALE GENOMIC DNA]</scope>
    <source>
        <strain evidence="2">214</strain>
    </source>
</reference>
<evidence type="ECO:0000313" key="3">
    <source>
        <dbReference type="Proteomes" id="UP001054252"/>
    </source>
</evidence>
<gene>
    <name evidence="2" type="ORF">SLEP1_g48219</name>
</gene>
<sequence length="86" mass="9193">MAQKGEEGSHGKKSLKSPTVNLSPAPRVASHHHCCRSSLISSSSPITTKQPLSLLKITENLLYIFSVTAAQKGQNSQKFPACALCD</sequence>
<protein>
    <submittedName>
        <fullName evidence="2">Uncharacterized protein</fullName>
    </submittedName>
</protein>
<evidence type="ECO:0000256" key="1">
    <source>
        <dbReference type="SAM" id="MobiDB-lite"/>
    </source>
</evidence>
<evidence type="ECO:0000313" key="2">
    <source>
        <dbReference type="EMBL" id="GKV40599.1"/>
    </source>
</evidence>
<accession>A0AAV5LUV7</accession>
<dbReference type="EMBL" id="BPVZ01000143">
    <property type="protein sequence ID" value="GKV40599.1"/>
    <property type="molecule type" value="Genomic_DNA"/>
</dbReference>
<organism evidence="2 3">
    <name type="scientific">Rubroshorea leprosula</name>
    <dbReference type="NCBI Taxonomy" id="152421"/>
    <lineage>
        <taxon>Eukaryota</taxon>
        <taxon>Viridiplantae</taxon>
        <taxon>Streptophyta</taxon>
        <taxon>Embryophyta</taxon>
        <taxon>Tracheophyta</taxon>
        <taxon>Spermatophyta</taxon>
        <taxon>Magnoliopsida</taxon>
        <taxon>eudicotyledons</taxon>
        <taxon>Gunneridae</taxon>
        <taxon>Pentapetalae</taxon>
        <taxon>rosids</taxon>
        <taxon>malvids</taxon>
        <taxon>Malvales</taxon>
        <taxon>Dipterocarpaceae</taxon>
        <taxon>Rubroshorea</taxon>
    </lineage>
</organism>